<proteinExistence type="predicted"/>
<feature type="compositionally biased region" description="Acidic residues" evidence="1">
    <location>
        <begin position="177"/>
        <end position="194"/>
    </location>
</feature>
<gene>
    <name evidence="3" type="ORF">BCV19_14430</name>
    <name evidence="2" type="ORF">L8R85_03835</name>
</gene>
<reference evidence="3" key="3">
    <citation type="journal article" date="2018" name="Nature">
        <title>A major lineage of non-tailed dsDNA viruses as unrecognized killers of marine bacteria.</title>
        <authorList>
            <person name="Kauffman K.M."/>
            <person name="Hussain F.A."/>
            <person name="Yang J."/>
            <person name="Arevalo P."/>
            <person name="Brown J.M."/>
            <person name="Chang W.K."/>
            <person name="VanInsberghe D."/>
            <person name="Elsherbini J."/>
            <person name="Sharma R.S."/>
            <person name="Cutler M.B."/>
            <person name="Kelly L."/>
            <person name="Polz M.F."/>
        </authorList>
    </citation>
    <scope>NUCLEOTIDE SEQUENCE</scope>
    <source>
        <strain evidence="3">10N.286.54.F3</strain>
    </source>
</reference>
<dbReference type="EMBL" id="JAKMYX010000008">
    <property type="protein sequence ID" value="MDH5920151.1"/>
    <property type="molecule type" value="Genomic_DNA"/>
</dbReference>
<evidence type="ECO:0000256" key="1">
    <source>
        <dbReference type="SAM" id="MobiDB-lite"/>
    </source>
</evidence>
<dbReference type="Proteomes" id="UP000235405">
    <property type="component" value="Unassembled WGS sequence"/>
</dbReference>
<reference evidence="3" key="2">
    <citation type="submission" date="2016-07" db="EMBL/GenBank/DDBJ databases">
        <authorList>
            <person name="Wan K."/>
            <person name="Booth B."/>
            <person name="Spirohn K."/>
            <person name="Hao T."/>
            <person name="Hu Y."/>
            <person name="Calderwood M."/>
            <person name="Hill D."/>
            <person name="Mohr S."/>
            <person name="Vidal M."/>
            <person name="Celniker S."/>
            <person name="Perrimon N."/>
        </authorList>
    </citation>
    <scope>NUCLEOTIDE SEQUENCE</scope>
    <source>
        <strain evidence="3">10N.286.54.F3</strain>
    </source>
</reference>
<reference evidence="2" key="4">
    <citation type="submission" date="2022-01" db="EMBL/GenBank/DDBJ databases">
        <title>Vibrio aestuarianus Clade A and Clade B isolates are associated with Pacific oyster (Crassostrea gigas) disease outbreaks across Ireland.</title>
        <authorList>
            <person name="Coyle N."/>
            <person name="O'Toole C."/>
            <person name="Thomas J.C.L."/>
            <person name="Ryder D."/>
            <person name="Cheslett D."/>
            <person name="Feist S."/>
            <person name="Bean T."/>
            <person name="Joseph A."/>
            <person name="Waina A."/>
            <person name="Feil E."/>
            <person name="Verner-Jeffreys D.W."/>
        </authorList>
    </citation>
    <scope>NUCLEOTIDE SEQUENCE</scope>
    <source>
        <strain evidence="2">S/17/14 A</strain>
    </source>
</reference>
<dbReference type="AlphaFoldDB" id="A0A0P6Z5L6"/>
<comment type="caution">
    <text evidence="3">The sequence shown here is derived from an EMBL/GenBank/DDBJ whole genome shotgun (WGS) entry which is preliminary data.</text>
</comment>
<organism evidence="3 4">
    <name type="scientific">Vibrio splendidus</name>
    <dbReference type="NCBI Taxonomy" id="29497"/>
    <lineage>
        <taxon>Bacteria</taxon>
        <taxon>Pseudomonadati</taxon>
        <taxon>Pseudomonadota</taxon>
        <taxon>Gammaproteobacteria</taxon>
        <taxon>Vibrionales</taxon>
        <taxon>Vibrionaceae</taxon>
        <taxon>Vibrio</taxon>
    </lineage>
</organism>
<dbReference type="RefSeq" id="WP_054542116.1">
    <property type="nucleotide sequence ID" value="NZ_CAWMQV010000036.1"/>
</dbReference>
<protein>
    <submittedName>
        <fullName evidence="2">DUF3306 domain-containing protein</fullName>
    </submittedName>
</protein>
<feature type="compositionally biased region" description="Low complexity" evidence="1">
    <location>
        <begin position="31"/>
        <end position="51"/>
    </location>
</feature>
<reference evidence="4" key="1">
    <citation type="submission" date="2016-07" db="EMBL/GenBank/DDBJ databases">
        <title>Nontailed viruses are major unrecognized killers of bacteria in the ocean.</title>
        <authorList>
            <person name="Kauffman K."/>
            <person name="Hussain F."/>
            <person name="Yang J."/>
            <person name="Arevalo P."/>
            <person name="Brown J."/>
            <person name="Cutler M."/>
            <person name="Kelly L."/>
            <person name="Polz M.F."/>
        </authorList>
    </citation>
    <scope>NUCLEOTIDE SEQUENCE [LARGE SCALE GENOMIC DNA]</scope>
    <source>
        <strain evidence="4">10N.286.54.F3</strain>
    </source>
</reference>
<feature type="compositionally biased region" description="Polar residues" evidence="1">
    <location>
        <begin position="201"/>
        <end position="212"/>
    </location>
</feature>
<evidence type="ECO:0000313" key="4">
    <source>
        <dbReference type="Proteomes" id="UP000235405"/>
    </source>
</evidence>
<evidence type="ECO:0000313" key="3">
    <source>
        <dbReference type="EMBL" id="PMF19053.1"/>
    </source>
</evidence>
<name>A0A0P6Z5L6_VIBSP</name>
<feature type="compositionally biased region" description="Basic and acidic residues" evidence="1">
    <location>
        <begin position="216"/>
        <end position="229"/>
    </location>
</feature>
<sequence>MATNFFSRWSQRKLDESTDEPLEVEQTLEAPALTSSDSSSSEISPADLSSEMEAAAPQSLESDALETNEEVHASDVQDPAPEATEDLSVAQLLVSEASESVKKAALRKLFLSEEFNVRDGLDDYDDDYSNLKSLSEGVAETLRDWVKDKTEEETTPEEEQVIDNKTEGEVLEHSESDLEVSDNEFETSESAEITEQEKQLYKNTVSDDNATMSDEADLKEMGQNIPHKE</sequence>
<dbReference type="Proteomes" id="UP001159663">
    <property type="component" value="Unassembled WGS sequence"/>
</dbReference>
<dbReference type="EMBL" id="MCSW01000196">
    <property type="protein sequence ID" value="PMF19053.1"/>
    <property type="molecule type" value="Genomic_DNA"/>
</dbReference>
<accession>A0A0P6Z5L6</accession>
<feature type="region of interest" description="Disordered" evidence="1">
    <location>
        <begin position="147"/>
        <end position="229"/>
    </location>
</feature>
<dbReference type="Pfam" id="PF11748">
    <property type="entry name" value="DUF3306"/>
    <property type="match status" value="1"/>
</dbReference>
<feature type="region of interest" description="Disordered" evidence="1">
    <location>
        <begin position="1"/>
        <end position="84"/>
    </location>
</feature>
<feature type="compositionally biased region" description="Basic and acidic residues" evidence="1">
    <location>
        <begin position="162"/>
        <end position="176"/>
    </location>
</feature>
<dbReference type="InterPro" id="IPR021735">
    <property type="entry name" value="DUF3306"/>
</dbReference>
<evidence type="ECO:0000313" key="2">
    <source>
        <dbReference type="EMBL" id="MDH5920151.1"/>
    </source>
</evidence>